<dbReference type="EMBL" id="JARK01001570">
    <property type="protein sequence ID" value="EYB89265.1"/>
    <property type="molecule type" value="Genomic_DNA"/>
</dbReference>
<feature type="region of interest" description="Disordered" evidence="2">
    <location>
        <begin position="1"/>
        <end position="23"/>
    </location>
</feature>
<dbReference type="GO" id="GO:0015631">
    <property type="term" value="F:tubulin binding"/>
    <property type="evidence" value="ECO:0007669"/>
    <property type="project" value="InterPro"/>
</dbReference>
<feature type="compositionally biased region" description="Basic and acidic residues" evidence="2">
    <location>
        <begin position="1"/>
        <end position="21"/>
    </location>
</feature>
<comment type="similarity">
    <text evidence="1">Belongs to the TPPP family.</text>
</comment>
<evidence type="ECO:0000256" key="2">
    <source>
        <dbReference type="SAM" id="MobiDB-lite"/>
    </source>
</evidence>
<dbReference type="PANTHER" id="PTHR12932:SF9">
    <property type="entry name" value="TUBULIN POLYMERIZATION-PROMOTING PROTEIN HOMOLOG"/>
    <property type="match status" value="1"/>
</dbReference>
<dbReference type="SUPFAM" id="SSF47473">
    <property type="entry name" value="EF-hand"/>
    <property type="match status" value="1"/>
</dbReference>
<dbReference type="AlphaFoldDB" id="A0A016SF87"/>
<dbReference type="GO" id="GO:0046785">
    <property type="term" value="P:microtubule polymerization"/>
    <property type="evidence" value="ECO:0007669"/>
    <property type="project" value="InterPro"/>
</dbReference>
<dbReference type="Gene3D" id="1.10.238.10">
    <property type="entry name" value="EF-hand"/>
    <property type="match status" value="1"/>
</dbReference>
<keyword evidence="4" id="KW-1185">Reference proteome</keyword>
<evidence type="ECO:0000313" key="3">
    <source>
        <dbReference type="EMBL" id="EYB89265.1"/>
    </source>
</evidence>
<dbReference type="Pfam" id="PF05517">
    <property type="entry name" value="p25-alpha"/>
    <property type="match status" value="1"/>
</dbReference>
<reference evidence="4" key="1">
    <citation type="journal article" date="2015" name="Nat. Genet.">
        <title>The genome and transcriptome of the zoonotic hookworm Ancylostoma ceylanicum identify infection-specific gene families.</title>
        <authorList>
            <person name="Schwarz E.M."/>
            <person name="Hu Y."/>
            <person name="Antoshechkin I."/>
            <person name="Miller M.M."/>
            <person name="Sternberg P.W."/>
            <person name="Aroian R.V."/>
        </authorList>
    </citation>
    <scope>NUCLEOTIDE SEQUENCE</scope>
    <source>
        <strain evidence="4">HY135</strain>
    </source>
</reference>
<dbReference type="InterPro" id="IPR011992">
    <property type="entry name" value="EF-hand-dom_pair"/>
</dbReference>
<evidence type="ECO:0008006" key="5">
    <source>
        <dbReference type="Google" id="ProtNLM"/>
    </source>
</evidence>
<name>A0A016SF87_9BILA</name>
<dbReference type="OrthoDB" id="548799at2759"/>
<dbReference type="Proteomes" id="UP000024635">
    <property type="component" value="Unassembled WGS sequence"/>
</dbReference>
<dbReference type="GO" id="GO:0032273">
    <property type="term" value="P:positive regulation of protein polymerization"/>
    <property type="evidence" value="ECO:0007669"/>
    <property type="project" value="TreeGrafter"/>
</dbReference>
<evidence type="ECO:0000313" key="4">
    <source>
        <dbReference type="Proteomes" id="UP000024635"/>
    </source>
</evidence>
<feature type="compositionally biased region" description="Basic and acidic residues" evidence="2">
    <location>
        <begin position="201"/>
        <end position="213"/>
    </location>
</feature>
<accession>A0A016SF87</accession>
<dbReference type="GO" id="GO:0005874">
    <property type="term" value="C:microtubule"/>
    <property type="evidence" value="ECO:0007669"/>
    <property type="project" value="TreeGrafter"/>
</dbReference>
<dbReference type="PANTHER" id="PTHR12932">
    <property type="entry name" value="P25 ALPHA-RELATED"/>
    <property type="match status" value="1"/>
</dbReference>
<dbReference type="STRING" id="53326.A0A016SF87"/>
<dbReference type="GO" id="GO:0001578">
    <property type="term" value="P:microtubule bundle formation"/>
    <property type="evidence" value="ECO:0007669"/>
    <property type="project" value="TreeGrafter"/>
</dbReference>
<gene>
    <name evidence="3" type="primary">Acey_s0234.g3158</name>
    <name evidence="3" type="synonym">Acey-C32E8.3</name>
    <name evidence="3" type="ORF">Y032_0234g3158</name>
</gene>
<organism evidence="3 4">
    <name type="scientific">Ancylostoma ceylanicum</name>
    <dbReference type="NCBI Taxonomy" id="53326"/>
    <lineage>
        <taxon>Eukaryota</taxon>
        <taxon>Metazoa</taxon>
        <taxon>Ecdysozoa</taxon>
        <taxon>Nematoda</taxon>
        <taxon>Chromadorea</taxon>
        <taxon>Rhabditida</taxon>
        <taxon>Rhabditina</taxon>
        <taxon>Rhabditomorpha</taxon>
        <taxon>Strongyloidea</taxon>
        <taxon>Ancylostomatidae</taxon>
        <taxon>Ancylostomatinae</taxon>
        <taxon>Ancylostoma</taxon>
    </lineage>
</organism>
<sequence length="213" mass="23634">MAEKTQPEFKWDQNDVKKRESLLPQATTKQDSVRFGSSLAPVCRDVTEKWEAFTKFGAATATEMTGKNFDKWLKDAGVLDSKHITTTMTGIAFSKVAGPKKKTNFEETKKVIVGVAEDRARQSKKTVQEELDAITEKLAKLEAPTVNSAAKADANGVYQRLTDHTKYTGAHKERFDAEGKGRGKAGRVDEVENTGYVSAYKNKDTYDKAHGKH</sequence>
<dbReference type="InterPro" id="IPR008907">
    <property type="entry name" value="TPP/p25"/>
</dbReference>
<protein>
    <recommendedName>
        <fullName evidence="5">P25-alpha</fullName>
    </recommendedName>
</protein>
<proteinExistence type="inferred from homology"/>
<evidence type="ECO:0000256" key="1">
    <source>
        <dbReference type="ARBA" id="ARBA00010994"/>
    </source>
</evidence>
<feature type="compositionally biased region" description="Basic and acidic residues" evidence="2">
    <location>
        <begin position="168"/>
        <end position="190"/>
    </location>
</feature>
<comment type="caution">
    <text evidence="3">The sequence shown here is derived from an EMBL/GenBank/DDBJ whole genome shotgun (WGS) entry which is preliminary data.</text>
</comment>
<feature type="region of interest" description="Disordered" evidence="2">
    <location>
        <begin position="168"/>
        <end position="213"/>
    </location>
</feature>